<dbReference type="PANTHER" id="PTHR33989">
    <property type="match status" value="1"/>
</dbReference>
<dbReference type="EMBL" id="LAZR01002323">
    <property type="protein sequence ID" value="KKN31514.1"/>
    <property type="molecule type" value="Genomic_DNA"/>
</dbReference>
<dbReference type="PANTHER" id="PTHR33989:SF10">
    <property type="entry name" value="PERMEASE IIC COMPONENT"/>
    <property type="match status" value="1"/>
</dbReference>
<evidence type="ECO:0000256" key="2">
    <source>
        <dbReference type="ARBA" id="ARBA00022448"/>
    </source>
</evidence>
<reference evidence="10" key="1">
    <citation type="journal article" date="2015" name="Nature">
        <title>Complex archaea that bridge the gap between prokaryotes and eukaryotes.</title>
        <authorList>
            <person name="Spang A."/>
            <person name="Saw J.H."/>
            <person name="Jorgensen S.L."/>
            <person name="Zaremba-Niedzwiedzka K."/>
            <person name="Martijn J."/>
            <person name="Lind A.E."/>
            <person name="van Eijk R."/>
            <person name="Schleper C."/>
            <person name="Guy L."/>
            <person name="Ettema T.J."/>
        </authorList>
    </citation>
    <scope>NUCLEOTIDE SEQUENCE</scope>
</reference>
<evidence type="ECO:0000259" key="9">
    <source>
        <dbReference type="Pfam" id="PF02378"/>
    </source>
</evidence>
<keyword evidence="2" id="KW-0813">Transport</keyword>
<evidence type="ECO:0000313" key="10">
    <source>
        <dbReference type="EMBL" id="KKN31514.1"/>
    </source>
</evidence>
<evidence type="ECO:0000256" key="6">
    <source>
        <dbReference type="ARBA" id="ARBA00022989"/>
    </source>
</evidence>
<sequence length="79" mass="8597">MGLLIAIFIVSKKGLQRKIAKISLLPSFFNINDILLFGLPIVFNPIYLLPFIAVPLLMILLALGALDIGFISLDLTASV</sequence>
<keyword evidence="3" id="KW-1003">Cell membrane</keyword>
<dbReference type="InterPro" id="IPR003352">
    <property type="entry name" value="PTS_EIIC"/>
</dbReference>
<keyword evidence="7 8" id="KW-0472">Membrane</keyword>
<gene>
    <name evidence="10" type="ORF">LCGC14_0823090</name>
</gene>
<evidence type="ECO:0000256" key="8">
    <source>
        <dbReference type="SAM" id="Phobius"/>
    </source>
</evidence>
<organism evidence="10">
    <name type="scientific">marine sediment metagenome</name>
    <dbReference type="NCBI Taxonomy" id="412755"/>
    <lineage>
        <taxon>unclassified sequences</taxon>
        <taxon>metagenomes</taxon>
        <taxon>ecological metagenomes</taxon>
    </lineage>
</organism>
<dbReference type="GO" id="GO:0008982">
    <property type="term" value="F:protein-N(PI)-phosphohistidine-sugar phosphotransferase activity"/>
    <property type="evidence" value="ECO:0007669"/>
    <property type="project" value="InterPro"/>
</dbReference>
<feature type="domain" description="Phosphotransferase system EIIC" evidence="9">
    <location>
        <begin position="2"/>
        <end position="55"/>
    </location>
</feature>
<feature type="transmembrane region" description="Helical" evidence="8">
    <location>
        <begin position="22"/>
        <end position="43"/>
    </location>
</feature>
<evidence type="ECO:0000256" key="5">
    <source>
        <dbReference type="ARBA" id="ARBA00022692"/>
    </source>
</evidence>
<protein>
    <recommendedName>
        <fullName evidence="9">Phosphotransferase system EIIC domain-containing protein</fullName>
    </recommendedName>
</protein>
<evidence type="ECO:0000256" key="7">
    <source>
        <dbReference type="ARBA" id="ARBA00023136"/>
    </source>
</evidence>
<dbReference type="AlphaFoldDB" id="A0A0F9PMU4"/>
<keyword evidence="4" id="KW-0762">Sugar transport</keyword>
<dbReference type="InterPro" id="IPR051088">
    <property type="entry name" value="PTS_Sugar-EIIC/EIIB"/>
</dbReference>
<dbReference type="Pfam" id="PF02378">
    <property type="entry name" value="PTS_EIIC"/>
    <property type="match status" value="1"/>
</dbReference>
<evidence type="ECO:0000256" key="3">
    <source>
        <dbReference type="ARBA" id="ARBA00022475"/>
    </source>
</evidence>
<comment type="caution">
    <text evidence="10">The sequence shown here is derived from an EMBL/GenBank/DDBJ whole genome shotgun (WGS) entry which is preliminary data.</text>
</comment>
<dbReference type="GO" id="GO:0009401">
    <property type="term" value="P:phosphoenolpyruvate-dependent sugar phosphotransferase system"/>
    <property type="evidence" value="ECO:0007669"/>
    <property type="project" value="InterPro"/>
</dbReference>
<evidence type="ECO:0000256" key="1">
    <source>
        <dbReference type="ARBA" id="ARBA00004651"/>
    </source>
</evidence>
<dbReference type="GO" id="GO:0005886">
    <property type="term" value="C:plasma membrane"/>
    <property type="evidence" value="ECO:0007669"/>
    <property type="project" value="UniProtKB-SubCell"/>
</dbReference>
<dbReference type="GO" id="GO:1901264">
    <property type="term" value="P:carbohydrate derivative transport"/>
    <property type="evidence" value="ECO:0007669"/>
    <property type="project" value="TreeGrafter"/>
</dbReference>
<name>A0A0F9PMU4_9ZZZZ</name>
<feature type="transmembrane region" description="Helical" evidence="8">
    <location>
        <begin position="49"/>
        <end position="73"/>
    </location>
</feature>
<comment type="subcellular location">
    <subcellularLocation>
        <location evidence="1">Cell membrane</location>
        <topology evidence="1">Multi-pass membrane protein</topology>
    </subcellularLocation>
</comment>
<keyword evidence="5 8" id="KW-0812">Transmembrane</keyword>
<keyword evidence="6 8" id="KW-1133">Transmembrane helix</keyword>
<proteinExistence type="predicted"/>
<evidence type="ECO:0000256" key="4">
    <source>
        <dbReference type="ARBA" id="ARBA00022597"/>
    </source>
</evidence>
<accession>A0A0F9PMU4</accession>